<name>A0A9W4T955_9GLOM</name>
<protein>
    <submittedName>
        <fullName evidence="1">18243_t:CDS:1</fullName>
    </submittedName>
</protein>
<gene>
    <name evidence="1" type="ORF">FWILDA_LOCUS18105</name>
</gene>
<dbReference type="AlphaFoldDB" id="A0A9W4T955"/>
<evidence type="ECO:0000313" key="2">
    <source>
        <dbReference type="Proteomes" id="UP001153678"/>
    </source>
</evidence>
<accession>A0A9W4T955</accession>
<organism evidence="1 2">
    <name type="scientific">Funneliformis geosporum</name>
    <dbReference type="NCBI Taxonomy" id="1117311"/>
    <lineage>
        <taxon>Eukaryota</taxon>
        <taxon>Fungi</taxon>
        <taxon>Fungi incertae sedis</taxon>
        <taxon>Mucoromycota</taxon>
        <taxon>Glomeromycotina</taxon>
        <taxon>Glomeromycetes</taxon>
        <taxon>Glomerales</taxon>
        <taxon>Glomeraceae</taxon>
        <taxon>Funneliformis</taxon>
    </lineage>
</organism>
<dbReference type="EMBL" id="CAMKVN010016416">
    <property type="protein sequence ID" value="CAI2197493.1"/>
    <property type="molecule type" value="Genomic_DNA"/>
</dbReference>
<dbReference type="Proteomes" id="UP001153678">
    <property type="component" value="Unassembled WGS sequence"/>
</dbReference>
<feature type="non-terminal residue" evidence="1">
    <location>
        <position position="1"/>
    </location>
</feature>
<proteinExistence type="predicted"/>
<comment type="caution">
    <text evidence="1">The sequence shown here is derived from an EMBL/GenBank/DDBJ whole genome shotgun (WGS) entry which is preliminary data.</text>
</comment>
<sequence>TIVSQGDCKNPLDSKIEKYAYKEKVKNHKAQRIIEDDRDTLAKWLYTNA</sequence>
<reference evidence="1" key="1">
    <citation type="submission" date="2022-08" db="EMBL/GenBank/DDBJ databases">
        <authorList>
            <person name="Kallberg Y."/>
            <person name="Tangrot J."/>
            <person name="Rosling A."/>
        </authorList>
    </citation>
    <scope>NUCLEOTIDE SEQUENCE</scope>
    <source>
        <strain evidence="1">Wild A</strain>
    </source>
</reference>
<feature type="non-terminal residue" evidence="1">
    <location>
        <position position="49"/>
    </location>
</feature>
<evidence type="ECO:0000313" key="1">
    <source>
        <dbReference type="EMBL" id="CAI2197493.1"/>
    </source>
</evidence>
<keyword evidence="2" id="KW-1185">Reference proteome</keyword>